<reference evidence="7" key="1">
    <citation type="submission" date="2023-08" db="EMBL/GenBank/DDBJ databases">
        <title>Black Yeasts Isolated from many extreme environments.</title>
        <authorList>
            <person name="Coleine C."/>
            <person name="Stajich J.E."/>
            <person name="Selbmann L."/>
        </authorList>
    </citation>
    <scope>NUCLEOTIDE SEQUENCE</scope>
    <source>
        <strain evidence="7">CCFEE 5810</strain>
    </source>
</reference>
<dbReference type="InterPro" id="IPR027443">
    <property type="entry name" value="IPNS-like_sf"/>
</dbReference>
<dbReference type="PANTHER" id="PTHR24305:SF166">
    <property type="entry name" value="CYTOCHROME P450 12A4, MITOCHONDRIAL-RELATED"/>
    <property type="match status" value="1"/>
</dbReference>
<feature type="domain" description="Non-haem dioxygenase N-terminal" evidence="6">
    <location>
        <begin position="482"/>
        <end position="548"/>
    </location>
</feature>
<evidence type="ECO:0000256" key="4">
    <source>
        <dbReference type="ARBA" id="ARBA00023004"/>
    </source>
</evidence>
<dbReference type="PRINTS" id="PR00465">
    <property type="entry name" value="EP450IV"/>
</dbReference>
<dbReference type="Pfam" id="PF14226">
    <property type="entry name" value="DIOX_N"/>
    <property type="match status" value="1"/>
</dbReference>
<dbReference type="Gene3D" id="1.10.630.10">
    <property type="entry name" value="Cytochrome P450"/>
    <property type="match status" value="1"/>
</dbReference>
<evidence type="ECO:0000256" key="2">
    <source>
        <dbReference type="ARBA" id="ARBA00010617"/>
    </source>
</evidence>
<dbReference type="PANTHER" id="PTHR24305">
    <property type="entry name" value="CYTOCHROME P450"/>
    <property type="match status" value="1"/>
</dbReference>
<dbReference type="GO" id="GO:0016705">
    <property type="term" value="F:oxidoreductase activity, acting on paired donors, with incorporation or reduction of molecular oxygen"/>
    <property type="evidence" value="ECO:0007669"/>
    <property type="project" value="InterPro"/>
</dbReference>
<dbReference type="PRINTS" id="PR00385">
    <property type="entry name" value="P450"/>
</dbReference>
<feature type="binding site" description="axial binding residue" evidence="5">
    <location>
        <position position="431"/>
    </location>
    <ligand>
        <name>heme</name>
        <dbReference type="ChEBI" id="CHEBI:30413"/>
    </ligand>
    <ligandPart>
        <name>Fe</name>
        <dbReference type="ChEBI" id="CHEBI:18248"/>
    </ligandPart>
</feature>
<dbReference type="AlphaFoldDB" id="A0AAN7VUD0"/>
<gene>
    <name evidence="7" type="ORF">LTR97_003615</name>
</gene>
<comment type="cofactor">
    <cofactor evidence="1 5">
        <name>heme</name>
        <dbReference type="ChEBI" id="CHEBI:30413"/>
    </cofactor>
</comment>
<keyword evidence="3 5" id="KW-0479">Metal-binding</keyword>
<dbReference type="Pfam" id="PF00067">
    <property type="entry name" value="p450"/>
    <property type="match status" value="1"/>
</dbReference>
<dbReference type="Gene3D" id="2.60.120.330">
    <property type="entry name" value="B-lactam Antibiotic, Isopenicillin N Synthase, Chain"/>
    <property type="match status" value="1"/>
</dbReference>
<evidence type="ECO:0000313" key="7">
    <source>
        <dbReference type="EMBL" id="KAK5702669.1"/>
    </source>
</evidence>
<comment type="caution">
    <text evidence="7">The sequence shown here is derived from an EMBL/GenBank/DDBJ whole genome shotgun (WGS) entry which is preliminary data.</text>
</comment>
<dbReference type="SUPFAM" id="SSF48264">
    <property type="entry name" value="Cytochrome P450"/>
    <property type="match status" value="1"/>
</dbReference>
<evidence type="ECO:0000256" key="5">
    <source>
        <dbReference type="PIRSR" id="PIRSR602403-1"/>
    </source>
</evidence>
<dbReference type="EMBL" id="JAVRQU010000005">
    <property type="protein sequence ID" value="KAK5702669.1"/>
    <property type="molecule type" value="Genomic_DNA"/>
</dbReference>
<accession>A0AAN7VUD0</accession>
<evidence type="ECO:0000256" key="1">
    <source>
        <dbReference type="ARBA" id="ARBA00001971"/>
    </source>
</evidence>
<dbReference type="CDD" id="cd11060">
    <property type="entry name" value="CYP57A1-like"/>
    <property type="match status" value="1"/>
</dbReference>
<dbReference type="InterPro" id="IPR002403">
    <property type="entry name" value="Cyt_P450_E_grp-IV"/>
</dbReference>
<dbReference type="SUPFAM" id="SSF51197">
    <property type="entry name" value="Clavaminate synthase-like"/>
    <property type="match status" value="1"/>
</dbReference>
<dbReference type="InterPro" id="IPR036396">
    <property type="entry name" value="Cyt_P450_sf"/>
</dbReference>
<dbReference type="InterPro" id="IPR026992">
    <property type="entry name" value="DIOX_N"/>
</dbReference>
<dbReference type="InterPro" id="IPR050121">
    <property type="entry name" value="Cytochrome_P450_monoxygenase"/>
</dbReference>
<proteinExistence type="inferred from homology"/>
<dbReference type="GO" id="GO:0020037">
    <property type="term" value="F:heme binding"/>
    <property type="evidence" value="ECO:0007669"/>
    <property type="project" value="InterPro"/>
</dbReference>
<organism evidence="7 8">
    <name type="scientific">Elasticomyces elasticus</name>
    <dbReference type="NCBI Taxonomy" id="574655"/>
    <lineage>
        <taxon>Eukaryota</taxon>
        <taxon>Fungi</taxon>
        <taxon>Dikarya</taxon>
        <taxon>Ascomycota</taxon>
        <taxon>Pezizomycotina</taxon>
        <taxon>Dothideomycetes</taxon>
        <taxon>Dothideomycetidae</taxon>
        <taxon>Mycosphaerellales</taxon>
        <taxon>Teratosphaeriaceae</taxon>
        <taxon>Elasticomyces</taxon>
    </lineage>
</organism>
<comment type="similarity">
    <text evidence="2">Belongs to the cytochrome P450 family.</text>
</comment>
<sequence length="556" mass="61353">MILQQVATVLGLLIVYRLYSNWKQLSHAPGPLIGALTDSWRAYQQFNGNLRNELIRLHSVHGPVVRYGVRSVSISDPSVVDVVYGSRAGFTTADSYNVLVGISNGKEVASLVSTRDETRHGALRRSVASAFTPTGVLDYEPWIDESIVELLDVLSERPSIDLSSTMLYYSMDAAGRFSFGEPLGCLRADADIGGNAQMIRNRFNHWGWWSSLPALERLIYRNPIALRMKRAPSSMAASAVAKMKARAGKPSNSSQAPDLLSRFLESSKINPEVLDSAGIVGMLMSTISGAGDTTATSTTAILYYLLKHRDKLTKLRSELVVAGINETLPSNRDVSKLPYLHAVIREGMRLFPTITWPIERCVPKGGAIIAGMHFPEGTSVGCMPAALHLNPAVFGEDAREYRPERWLVAEPEVLRKMESSHMGLSRGRRVCLGQHIAMMQMKKVVAAMVLNFDETKQNSILTLPSGQTVNVKSETSLDVDEIPIIDVSAIWSDEIEAKKAIAEQIREACHRIGFFYAQHPGIDPKFAKQAFEQGKRFCALPMERKLEVDTKLVPNG</sequence>
<evidence type="ECO:0000259" key="6">
    <source>
        <dbReference type="Pfam" id="PF14226"/>
    </source>
</evidence>
<dbReference type="Proteomes" id="UP001310594">
    <property type="component" value="Unassembled WGS sequence"/>
</dbReference>
<name>A0AAN7VUD0_9PEZI</name>
<evidence type="ECO:0000256" key="3">
    <source>
        <dbReference type="ARBA" id="ARBA00022723"/>
    </source>
</evidence>
<keyword evidence="4 5" id="KW-0408">Iron</keyword>
<dbReference type="GO" id="GO:0005506">
    <property type="term" value="F:iron ion binding"/>
    <property type="evidence" value="ECO:0007669"/>
    <property type="project" value="InterPro"/>
</dbReference>
<protein>
    <recommendedName>
        <fullName evidence="6">Non-haem dioxygenase N-terminal domain-containing protein</fullName>
    </recommendedName>
</protein>
<evidence type="ECO:0000313" key="8">
    <source>
        <dbReference type="Proteomes" id="UP001310594"/>
    </source>
</evidence>
<dbReference type="GO" id="GO:0004497">
    <property type="term" value="F:monooxygenase activity"/>
    <property type="evidence" value="ECO:0007669"/>
    <property type="project" value="InterPro"/>
</dbReference>
<keyword evidence="5" id="KW-0349">Heme</keyword>
<dbReference type="InterPro" id="IPR001128">
    <property type="entry name" value="Cyt_P450"/>
</dbReference>